<proteinExistence type="predicted"/>
<name>A0A6J7HD83_9ZZZZ</name>
<sequence length="163" mass="17684">MGVRRLGVVDERHALDGGHAGNAVSCRDERAQPVANGGRIHPERASECRRREGVRDIVRGRRIDVVDGREFLGRGCPIRDECSVDEDVLDDAEHRQTGCTEREADRAATLDDIGLLDHGPRAFVLGVVDGRDLGSLVDSRLGRDVVLEASEVVDVVIGDIQAA</sequence>
<reference evidence="1" key="1">
    <citation type="submission" date="2020-05" db="EMBL/GenBank/DDBJ databases">
        <authorList>
            <person name="Chiriac C."/>
            <person name="Salcher M."/>
            <person name="Ghai R."/>
            <person name="Kavagutti S V."/>
        </authorList>
    </citation>
    <scope>NUCLEOTIDE SEQUENCE</scope>
</reference>
<accession>A0A6J7HD83</accession>
<protein>
    <submittedName>
        <fullName evidence="1">Unannotated protein</fullName>
    </submittedName>
</protein>
<dbReference type="AlphaFoldDB" id="A0A6J7HD83"/>
<gene>
    <name evidence="1" type="ORF">UFOPK3720_00012</name>
</gene>
<dbReference type="EMBL" id="CAFBNB010000002">
    <property type="protein sequence ID" value="CAB4916816.1"/>
    <property type="molecule type" value="Genomic_DNA"/>
</dbReference>
<organism evidence="1">
    <name type="scientific">freshwater metagenome</name>
    <dbReference type="NCBI Taxonomy" id="449393"/>
    <lineage>
        <taxon>unclassified sequences</taxon>
        <taxon>metagenomes</taxon>
        <taxon>ecological metagenomes</taxon>
    </lineage>
</organism>
<evidence type="ECO:0000313" key="1">
    <source>
        <dbReference type="EMBL" id="CAB4916816.1"/>
    </source>
</evidence>